<dbReference type="Pfam" id="PF13977">
    <property type="entry name" value="TetR_C_6"/>
    <property type="match status" value="1"/>
</dbReference>
<evidence type="ECO:0000313" key="10">
    <source>
        <dbReference type="EMBL" id="ESK49953.1"/>
    </source>
</evidence>
<dbReference type="SUPFAM" id="SSF46689">
    <property type="entry name" value="Homeodomain-like"/>
    <property type="match status" value="1"/>
</dbReference>
<keyword evidence="5 7" id="KW-0804">Transcription</keyword>
<evidence type="ECO:0000256" key="7">
    <source>
        <dbReference type="HAMAP-Rule" id="MF_00768"/>
    </source>
</evidence>
<evidence type="ECO:0000256" key="5">
    <source>
        <dbReference type="ARBA" id="ARBA00023163"/>
    </source>
</evidence>
<dbReference type="GO" id="GO:0000976">
    <property type="term" value="F:transcription cis-regulatory region binding"/>
    <property type="evidence" value="ECO:0007669"/>
    <property type="project" value="TreeGrafter"/>
</dbReference>
<proteinExistence type="inferred from homology"/>
<dbReference type="GO" id="GO:0019285">
    <property type="term" value="P:glycine betaine biosynthetic process from choline"/>
    <property type="evidence" value="ECO:0007669"/>
    <property type="project" value="UniProtKB-UniRule"/>
</dbReference>
<evidence type="ECO:0000256" key="3">
    <source>
        <dbReference type="ARBA" id="ARBA00023015"/>
    </source>
</evidence>
<reference evidence="10 11" key="1">
    <citation type="submission" date="2013-10" db="EMBL/GenBank/DDBJ databases">
        <title>The Genome Sequence of Acinetobacter indicus CIP 110367.</title>
        <authorList>
            <consortium name="The Broad Institute Genomics Platform"/>
            <consortium name="The Broad Institute Genome Sequencing Center for Infectious Disease"/>
            <person name="Cerqueira G."/>
            <person name="Feldgarden M."/>
            <person name="Courvalin P."/>
            <person name="Grillot-Courvalin C."/>
            <person name="Clermont D."/>
            <person name="Rocha E."/>
            <person name="Yoon E.-J."/>
            <person name="Nemec A."/>
            <person name="Young S.K."/>
            <person name="Zeng Q."/>
            <person name="Gargeya S."/>
            <person name="Fitzgerald M."/>
            <person name="Abouelleil A."/>
            <person name="Alvarado L."/>
            <person name="Berlin A.M."/>
            <person name="Chapman S.B."/>
            <person name="Gainer-Dewar J."/>
            <person name="Goldberg J."/>
            <person name="Gnerre S."/>
            <person name="Griggs A."/>
            <person name="Gujja S."/>
            <person name="Hansen M."/>
            <person name="Howarth C."/>
            <person name="Imamovic A."/>
            <person name="Ireland A."/>
            <person name="Larimer J."/>
            <person name="McCowan C."/>
            <person name="Murphy C."/>
            <person name="Pearson M."/>
            <person name="Poon T.W."/>
            <person name="Priest M."/>
            <person name="Roberts A."/>
            <person name="Saif S."/>
            <person name="Shea T."/>
            <person name="Sykes S."/>
            <person name="Wortman J."/>
            <person name="Nusbaum C."/>
            <person name="Birren B."/>
        </authorList>
    </citation>
    <scope>NUCLEOTIDE SEQUENCE [LARGE SCALE GENOMIC DNA]</scope>
    <source>
        <strain evidence="10 11">CIP 110367</strain>
    </source>
</reference>
<dbReference type="Proteomes" id="UP000018415">
    <property type="component" value="Unassembled WGS sequence"/>
</dbReference>
<dbReference type="UniPathway" id="UPA00529"/>
<dbReference type="PANTHER" id="PTHR30055">
    <property type="entry name" value="HTH-TYPE TRANSCRIPTIONAL REGULATOR RUTR"/>
    <property type="match status" value="1"/>
</dbReference>
<feature type="domain" description="HTH tetR-type" evidence="9">
    <location>
        <begin position="17"/>
        <end position="77"/>
    </location>
</feature>
<keyword evidence="11" id="KW-1185">Reference proteome</keyword>
<keyword evidence="3 7" id="KW-0805">Transcription regulation</keyword>
<evidence type="ECO:0000256" key="2">
    <source>
        <dbReference type="ARBA" id="ARBA00022491"/>
    </source>
</evidence>
<evidence type="ECO:0000256" key="1">
    <source>
        <dbReference type="ARBA" id="ARBA00004719"/>
    </source>
</evidence>
<gene>
    <name evidence="7" type="primary">betI</name>
    <name evidence="10" type="ORF">P253_00810</name>
</gene>
<dbReference type="AlphaFoldDB" id="V2U6Q0"/>
<dbReference type="PATRIC" id="fig|1341679.3.peg.793"/>
<dbReference type="InterPro" id="IPR009057">
    <property type="entry name" value="Homeodomain-like_sf"/>
</dbReference>
<dbReference type="EMBL" id="AYET01000001">
    <property type="protein sequence ID" value="ESK49953.1"/>
    <property type="molecule type" value="Genomic_DNA"/>
</dbReference>
<dbReference type="GO" id="GO:0003700">
    <property type="term" value="F:DNA-binding transcription factor activity"/>
    <property type="evidence" value="ECO:0007669"/>
    <property type="project" value="UniProtKB-UniRule"/>
</dbReference>
<dbReference type="NCBIfam" id="TIGR03384">
    <property type="entry name" value="betaine_BetI"/>
    <property type="match status" value="1"/>
</dbReference>
<dbReference type="Pfam" id="PF00440">
    <property type="entry name" value="TetR_N"/>
    <property type="match status" value="1"/>
</dbReference>
<evidence type="ECO:0000256" key="6">
    <source>
        <dbReference type="ARBA" id="ARBA00024936"/>
    </source>
</evidence>
<dbReference type="PROSITE" id="PS01081">
    <property type="entry name" value="HTH_TETR_1"/>
    <property type="match status" value="1"/>
</dbReference>
<dbReference type="PROSITE" id="PS50977">
    <property type="entry name" value="HTH_TETR_2"/>
    <property type="match status" value="1"/>
</dbReference>
<dbReference type="HOGENOM" id="CLU_069356_15_4_6"/>
<evidence type="ECO:0000256" key="4">
    <source>
        <dbReference type="ARBA" id="ARBA00023125"/>
    </source>
</evidence>
<evidence type="ECO:0000259" key="9">
    <source>
        <dbReference type="PROSITE" id="PS50977"/>
    </source>
</evidence>
<keyword evidence="2 7" id="KW-0678">Repressor</keyword>
<dbReference type="InterPro" id="IPR050109">
    <property type="entry name" value="HTH-type_TetR-like_transc_reg"/>
</dbReference>
<sequence>MIFISQVDLMPKVGMQPIRRQQLIDATLSAINELGFTEASISQIAQRAGVSTGIISHYFQGKHGLIEATMRYLLQQLGDAISASLNAAENTPEQRLIAIVCANFSAEQTDKAAMKTWLAFWANSMHQPDLHRLQQVNHYRLHSNIKHEFAKQLDREQAERAAQGLAALIDGFWLRGSLMTTDLDADLPIQICADYIRQQLNIH</sequence>
<dbReference type="InterPro" id="IPR036271">
    <property type="entry name" value="Tet_transcr_reg_TetR-rel_C_sf"/>
</dbReference>
<organism evidence="10 11">
    <name type="scientific">Acinetobacter indicus CIP 110367</name>
    <dbReference type="NCBI Taxonomy" id="1341679"/>
    <lineage>
        <taxon>Bacteria</taxon>
        <taxon>Pseudomonadati</taxon>
        <taxon>Pseudomonadota</taxon>
        <taxon>Gammaproteobacteria</taxon>
        <taxon>Moraxellales</taxon>
        <taxon>Moraxellaceae</taxon>
        <taxon>Acinetobacter</taxon>
    </lineage>
</organism>
<dbReference type="GO" id="GO:0045892">
    <property type="term" value="P:negative regulation of DNA-templated transcription"/>
    <property type="evidence" value="ECO:0007669"/>
    <property type="project" value="UniProtKB-UniRule"/>
</dbReference>
<evidence type="ECO:0000256" key="8">
    <source>
        <dbReference type="PROSITE-ProRule" id="PRU00335"/>
    </source>
</evidence>
<name>V2U6Q0_9GAMM</name>
<dbReference type="NCBIfam" id="NF001978">
    <property type="entry name" value="PRK00767.1"/>
    <property type="match status" value="1"/>
</dbReference>
<dbReference type="PRINTS" id="PR00455">
    <property type="entry name" value="HTHTETR"/>
</dbReference>
<comment type="function">
    <text evidence="7">Repressor involved in choline regulation of the bet genes.</text>
</comment>
<feature type="DNA-binding region" description="H-T-H motif" evidence="7 8">
    <location>
        <begin position="40"/>
        <end position="59"/>
    </location>
</feature>
<accession>V2U6Q0</accession>
<protein>
    <recommendedName>
        <fullName evidence="7">HTH-type transcriptional regulator BetI</fullName>
    </recommendedName>
</protein>
<dbReference type="Gene3D" id="1.10.357.10">
    <property type="entry name" value="Tetracycline Repressor, domain 2"/>
    <property type="match status" value="1"/>
</dbReference>
<dbReference type="SUPFAM" id="SSF48498">
    <property type="entry name" value="Tetracyclin repressor-like, C-terminal domain"/>
    <property type="match status" value="1"/>
</dbReference>
<comment type="caution">
    <text evidence="10">The sequence shown here is derived from an EMBL/GenBank/DDBJ whole genome shotgun (WGS) entry which is preliminary data.</text>
</comment>
<keyword evidence="4 7" id="KW-0238">DNA-binding</keyword>
<dbReference type="eggNOG" id="COG1309">
    <property type="taxonomic scope" value="Bacteria"/>
</dbReference>
<dbReference type="InterPro" id="IPR023772">
    <property type="entry name" value="DNA-bd_HTH_TetR-type_CS"/>
</dbReference>
<comment type="pathway">
    <text evidence="1 7">Amine and polyamine biosynthesis; betaine biosynthesis via choline pathway [regulation].</text>
</comment>
<evidence type="ECO:0000313" key="11">
    <source>
        <dbReference type="Proteomes" id="UP000018415"/>
    </source>
</evidence>
<dbReference type="InterPro" id="IPR001647">
    <property type="entry name" value="HTH_TetR"/>
</dbReference>
<dbReference type="InterPro" id="IPR039538">
    <property type="entry name" value="BetI_C"/>
</dbReference>
<dbReference type="HAMAP" id="MF_00768">
    <property type="entry name" value="HTH_type_BetI"/>
    <property type="match status" value="1"/>
</dbReference>
<dbReference type="PANTHER" id="PTHR30055:SF234">
    <property type="entry name" value="HTH-TYPE TRANSCRIPTIONAL REGULATOR BETI"/>
    <property type="match status" value="1"/>
</dbReference>
<dbReference type="InterPro" id="IPR017757">
    <property type="entry name" value="Tscrpt_rep_BetI"/>
</dbReference>
<comment type="function">
    <text evidence="6">Repressor involved in the biosynthesis of the osmoprotectant glycine betaine. It represses transcription of the choline transporter BetT and the genes of BetAB involved in the synthesis of glycine betaine.</text>
</comment>